<feature type="compositionally biased region" description="Low complexity" evidence="1">
    <location>
        <begin position="107"/>
        <end position="116"/>
    </location>
</feature>
<protein>
    <recommendedName>
        <fullName evidence="4">Secreted protein</fullName>
    </recommendedName>
</protein>
<dbReference type="EMBL" id="CP121682">
    <property type="protein sequence ID" value="WGD42795.1"/>
    <property type="molecule type" value="Genomic_DNA"/>
</dbReference>
<evidence type="ECO:0000313" key="3">
    <source>
        <dbReference type="Proteomes" id="UP001216440"/>
    </source>
</evidence>
<organism evidence="2 3">
    <name type="scientific">Streptomyces cathayae</name>
    <dbReference type="NCBI Taxonomy" id="3031124"/>
    <lineage>
        <taxon>Bacteria</taxon>
        <taxon>Bacillati</taxon>
        <taxon>Actinomycetota</taxon>
        <taxon>Actinomycetes</taxon>
        <taxon>Kitasatosporales</taxon>
        <taxon>Streptomycetaceae</taxon>
        <taxon>Streptomyces</taxon>
    </lineage>
</organism>
<reference evidence="2 3" key="1">
    <citation type="submission" date="2023-03" db="EMBL/GenBank/DDBJ databases">
        <authorList>
            <person name="Mo P."/>
        </authorList>
    </citation>
    <scope>NUCLEOTIDE SEQUENCE [LARGE SCALE GENOMIC DNA]</scope>
    <source>
        <strain evidence="2 3">HUAS 5</strain>
    </source>
</reference>
<evidence type="ECO:0000313" key="2">
    <source>
        <dbReference type="EMBL" id="WGD42795.1"/>
    </source>
</evidence>
<name>A0ABY8K3D0_9ACTN</name>
<evidence type="ECO:0008006" key="4">
    <source>
        <dbReference type="Google" id="ProtNLM"/>
    </source>
</evidence>
<gene>
    <name evidence="2" type="ORF">PYS65_23130</name>
</gene>
<feature type="region of interest" description="Disordered" evidence="1">
    <location>
        <begin position="38"/>
        <end position="161"/>
    </location>
</feature>
<proteinExistence type="predicted"/>
<keyword evidence="3" id="KW-1185">Reference proteome</keyword>
<dbReference type="RefSeq" id="WP_279335846.1">
    <property type="nucleotide sequence ID" value="NZ_CP121682.1"/>
</dbReference>
<sequence>MRRGLVHVLAWLLATGAAVTLSWWGVDTVMAGTAYDPPRALPITAADTTTQESRPVSSSTRRPTDAGAPETADDAADSEGSKGGQGTEAPKGSGSSRNSGGTGNSRGTGDTAADTGGARDAREQESAGGPGGGSPDPAPGGAAPAPADPAPATSGEVKAYDTDGGRAVFDLGESSASLVSATPGAGWSMQVWKTESWIRVEFAAGADRVSVFCTWHDGPPRVEINTY</sequence>
<accession>A0ABY8K3D0</accession>
<evidence type="ECO:0000256" key="1">
    <source>
        <dbReference type="SAM" id="MobiDB-lite"/>
    </source>
</evidence>
<dbReference type="Proteomes" id="UP001216440">
    <property type="component" value="Chromosome"/>
</dbReference>